<feature type="compositionally biased region" description="Gly residues" evidence="2">
    <location>
        <begin position="391"/>
        <end position="400"/>
    </location>
</feature>
<dbReference type="EMBL" id="VZRF01007247">
    <property type="protein sequence ID" value="NWT13483.1"/>
    <property type="molecule type" value="Genomic_DNA"/>
</dbReference>
<accession>A0A7K5L6J3</accession>
<gene>
    <name evidence="3" type="primary">Scara3</name>
    <name evidence="3" type="ORF">VIRALT_R01376</name>
</gene>
<dbReference type="Proteomes" id="UP000589495">
    <property type="component" value="Unassembled WGS sequence"/>
</dbReference>
<sequence>VFRKVDSISAEISSSQNFYERKFLSLQEDLQGLGEKTRNGSECRDTLGRELSELQQDLEELQKILLLQEILLDRTSQSHARLSSAGSSISGGLENCSTSLGSIQQGLELLRERAQGWREVTSHLENSLELLARERSEAGAAAERLNSSLEQNSQRLQALQRRAEEEELALQKASGERQNLSRILGKLREASSWNSELLRSLRAGLGAAALEASRNSEGTHELGLELLALQLQLDNITSELEELRENIRDLLYRRGHRRNRSEEMLQELEFCLERQREELGSIQANVGATEGHIGAMLSFLGHVSSSCALGLGGHSRELLELHGSLGMLQEATEELRESFGMLGARLEFGVRNLSAAVEEMREVDLRHGEELRNASELRGFPGLPGPRGPRGDPGSGGAPGIRGRKGDAGILGSPGSPGAPGAPGPAGPHGERGPEGSRGIPGSKGSKGSLGIPGSRGPAGPQGDPGAPGTAGAAGKEGKAGMAGKTGNQGEPGERGAPGEPGEPGKAGLPGKAGEPGAPGKAGA</sequence>
<keyword evidence="4" id="KW-1185">Reference proteome</keyword>
<feature type="compositionally biased region" description="Low complexity" evidence="2">
    <location>
        <begin position="458"/>
        <end position="486"/>
    </location>
</feature>
<dbReference type="AlphaFoldDB" id="A0A7K5L6J3"/>
<name>A0A7K5L6J3_VIRAL</name>
<feature type="coiled-coil region" evidence="1">
    <location>
        <begin position="44"/>
        <end position="71"/>
    </location>
</feature>
<feature type="non-terminal residue" evidence="3">
    <location>
        <position position="524"/>
    </location>
</feature>
<keyword evidence="1" id="KW-0175">Coiled coil</keyword>
<dbReference type="InterPro" id="IPR008160">
    <property type="entry name" value="Collagen"/>
</dbReference>
<comment type="caution">
    <text evidence="3">The sequence shown here is derived from an EMBL/GenBank/DDBJ whole genome shotgun (WGS) entry which is preliminary data.</text>
</comment>
<evidence type="ECO:0000256" key="1">
    <source>
        <dbReference type="SAM" id="Coils"/>
    </source>
</evidence>
<dbReference type="PANTHER" id="PTHR39082">
    <property type="entry name" value="PHOSPHOLIPASE C-BETA-2-RELATED"/>
    <property type="match status" value="1"/>
</dbReference>
<organism evidence="3 4">
    <name type="scientific">Vireo altiloquus</name>
    <name type="common">Black-whiskered vireo</name>
    <name type="synonym">Muscicapa altiloqua</name>
    <dbReference type="NCBI Taxonomy" id="34956"/>
    <lineage>
        <taxon>Eukaryota</taxon>
        <taxon>Metazoa</taxon>
        <taxon>Chordata</taxon>
        <taxon>Craniata</taxon>
        <taxon>Vertebrata</taxon>
        <taxon>Euteleostomi</taxon>
        <taxon>Archelosauria</taxon>
        <taxon>Archosauria</taxon>
        <taxon>Dinosauria</taxon>
        <taxon>Saurischia</taxon>
        <taxon>Theropoda</taxon>
        <taxon>Coelurosauria</taxon>
        <taxon>Aves</taxon>
        <taxon>Neognathae</taxon>
        <taxon>Neoaves</taxon>
        <taxon>Telluraves</taxon>
        <taxon>Australaves</taxon>
        <taxon>Passeriformes</taxon>
        <taxon>Corvoidea</taxon>
        <taxon>Vireonidae</taxon>
        <taxon>Vireoninae</taxon>
        <taxon>Vireo</taxon>
    </lineage>
</organism>
<evidence type="ECO:0000313" key="4">
    <source>
        <dbReference type="Proteomes" id="UP000589495"/>
    </source>
</evidence>
<evidence type="ECO:0000313" key="3">
    <source>
        <dbReference type="EMBL" id="NWT13483.1"/>
    </source>
</evidence>
<protein>
    <submittedName>
        <fullName evidence="3">SCAR3 protein</fullName>
    </submittedName>
</protein>
<dbReference type="PANTHER" id="PTHR39082:SF1">
    <property type="entry name" value="SCAVENGER RECEPTOR CLASS A MEMBER 3"/>
    <property type="match status" value="1"/>
</dbReference>
<evidence type="ECO:0000256" key="2">
    <source>
        <dbReference type="SAM" id="MobiDB-lite"/>
    </source>
</evidence>
<feature type="compositionally biased region" description="Low complexity" evidence="2">
    <location>
        <begin position="498"/>
        <end position="524"/>
    </location>
</feature>
<feature type="coiled-coil region" evidence="1">
    <location>
        <begin position="142"/>
        <end position="190"/>
    </location>
</feature>
<feature type="coiled-coil region" evidence="1">
    <location>
        <begin position="226"/>
        <end position="278"/>
    </location>
</feature>
<dbReference type="InterPro" id="IPR052376">
    <property type="entry name" value="Oxidative_Scav/Glycosyltrans"/>
</dbReference>
<dbReference type="Pfam" id="PF01391">
    <property type="entry name" value="Collagen"/>
    <property type="match status" value="2"/>
</dbReference>
<feature type="non-terminal residue" evidence="3">
    <location>
        <position position="1"/>
    </location>
</feature>
<proteinExistence type="predicted"/>
<reference evidence="3 4" key="1">
    <citation type="submission" date="2019-09" db="EMBL/GenBank/DDBJ databases">
        <title>Bird 10,000 Genomes (B10K) Project - Family phase.</title>
        <authorList>
            <person name="Zhang G."/>
        </authorList>
    </citation>
    <scope>NUCLEOTIDE SEQUENCE [LARGE SCALE GENOMIC DNA]</scope>
    <source>
        <strain evidence="3">B10K-DU-001-22</strain>
        <tissue evidence="3">Muscle</tissue>
    </source>
</reference>
<feature type="region of interest" description="Disordered" evidence="2">
    <location>
        <begin position="374"/>
        <end position="524"/>
    </location>
</feature>